<evidence type="ECO:0000313" key="2">
    <source>
        <dbReference type="Proteomes" id="UP000179243"/>
    </source>
</evidence>
<dbReference type="InterPro" id="IPR012337">
    <property type="entry name" value="RNaseH-like_sf"/>
</dbReference>
<accession>A0A1F7FBW2</accession>
<comment type="caution">
    <text evidence="1">The sequence shown here is derived from an EMBL/GenBank/DDBJ whole genome shotgun (WGS) entry which is preliminary data.</text>
</comment>
<evidence type="ECO:0000313" key="1">
    <source>
        <dbReference type="EMBL" id="OGK03977.1"/>
    </source>
</evidence>
<evidence type="ECO:0008006" key="3">
    <source>
        <dbReference type="Google" id="ProtNLM"/>
    </source>
</evidence>
<dbReference type="SUPFAM" id="SSF53098">
    <property type="entry name" value="Ribonuclease H-like"/>
    <property type="match status" value="1"/>
</dbReference>
<proteinExistence type="predicted"/>
<dbReference type="EMBL" id="MFYX01000078">
    <property type="protein sequence ID" value="OGK03977.1"/>
    <property type="molecule type" value="Genomic_DNA"/>
</dbReference>
<protein>
    <recommendedName>
        <fullName evidence="3">Transposase IS4-like domain-containing protein</fullName>
    </recommendedName>
</protein>
<reference evidence="1 2" key="1">
    <citation type="journal article" date="2016" name="Nat. Commun.">
        <title>Thousands of microbial genomes shed light on interconnected biogeochemical processes in an aquifer system.</title>
        <authorList>
            <person name="Anantharaman K."/>
            <person name="Brown C.T."/>
            <person name="Hug L.A."/>
            <person name="Sharon I."/>
            <person name="Castelle C.J."/>
            <person name="Probst A.J."/>
            <person name="Thomas B.C."/>
            <person name="Singh A."/>
            <person name="Wilkins M.J."/>
            <person name="Karaoz U."/>
            <person name="Brodie E.L."/>
            <person name="Williams K.H."/>
            <person name="Hubbard S.S."/>
            <person name="Banfield J.F."/>
        </authorList>
    </citation>
    <scope>NUCLEOTIDE SEQUENCE [LARGE SCALE GENOMIC DNA]</scope>
</reference>
<name>A0A1F7FBW2_UNCRA</name>
<sequence>MRITTHAGILPNPLTPLQAIAVLDALIGQPNIRLVSETELFWKTYKKEVKQEQPAPAPDTVIVKKEAAAIGEFTSWSSCTVPLTVIANKEYYADGHEETWLLLSTQQNHNPATAGREYHLRTAIEERYRQLKCFSDLTRFTSRAFSLVANQTVFTMLAYNLLQLYLLRKGPEKFTAKTPLSMRRQLLPVKNYTIVYRKNYYGLFTHLELIELTTIGIGDEARKKIGEKCRRLRHELTDLMGNPRPP</sequence>
<dbReference type="AlphaFoldDB" id="A0A1F7FBW2"/>
<gene>
    <name evidence="1" type="ORF">A2519_04615</name>
</gene>
<dbReference type="Proteomes" id="UP000179243">
    <property type="component" value="Unassembled WGS sequence"/>
</dbReference>
<organism evidence="1 2">
    <name type="scientific">Candidatus Raymondbacteria bacterium RIFOXYD12_FULL_49_13</name>
    <dbReference type="NCBI Taxonomy" id="1817890"/>
    <lineage>
        <taxon>Bacteria</taxon>
        <taxon>Raymondiibacteriota</taxon>
    </lineage>
</organism>